<dbReference type="EMBL" id="VXJS01000009">
    <property type="protein sequence ID" value="KAA8672340.1"/>
    <property type="molecule type" value="Genomic_DNA"/>
</dbReference>
<evidence type="ECO:0000256" key="3">
    <source>
        <dbReference type="ARBA" id="ARBA00022801"/>
    </source>
</evidence>
<dbReference type="GO" id="GO:0016020">
    <property type="term" value="C:membrane"/>
    <property type="evidence" value="ECO:0007669"/>
    <property type="project" value="UniProtKB-SubCell"/>
</dbReference>
<evidence type="ECO:0000259" key="6">
    <source>
        <dbReference type="Pfam" id="PF00350"/>
    </source>
</evidence>
<keyword evidence="5" id="KW-0472">Membrane</keyword>
<dbReference type="AlphaFoldDB" id="A0A5M9NNV1"/>
<dbReference type="PANTHER" id="PTHR10465">
    <property type="entry name" value="TRANSMEMBRANE GTPASE FZO1"/>
    <property type="match status" value="1"/>
</dbReference>
<dbReference type="Pfam" id="PF00350">
    <property type="entry name" value="Dynamin_N"/>
    <property type="match status" value="1"/>
</dbReference>
<evidence type="ECO:0000256" key="2">
    <source>
        <dbReference type="ARBA" id="ARBA00022741"/>
    </source>
</evidence>
<dbReference type="GO" id="GO:0008053">
    <property type="term" value="P:mitochondrial fusion"/>
    <property type="evidence" value="ECO:0007669"/>
    <property type="project" value="TreeGrafter"/>
</dbReference>
<name>A0A5M9NNV1_9VIBR</name>
<keyword evidence="3" id="KW-0378">Hydrolase</keyword>
<dbReference type="GO" id="GO:0005525">
    <property type="term" value="F:GTP binding"/>
    <property type="evidence" value="ECO:0007669"/>
    <property type="project" value="UniProtKB-KW"/>
</dbReference>
<evidence type="ECO:0000313" key="7">
    <source>
        <dbReference type="EMBL" id="KAA8672340.1"/>
    </source>
</evidence>
<dbReference type="InterPro" id="IPR045063">
    <property type="entry name" value="Dynamin_N"/>
</dbReference>
<keyword evidence="4" id="KW-0342">GTP-binding</keyword>
<protein>
    <recommendedName>
        <fullName evidence="6">Dynamin N-terminal domain-containing protein</fullName>
    </recommendedName>
</protein>
<dbReference type="InterPro" id="IPR027417">
    <property type="entry name" value="P-loop_NTPase"/>
</dbReference>
<dbReference type="InterPro" id="IPR027094">
    <property type="entry name" value="Mitofusin_fam"/>
</dbReference>
<dbReference type="SUPFAM" id="SSF52540">
    <property type="entry name" value="P-loop containing nucleoside triphosphate hydrolases"/>
    <property type="match status" value="1"/>
</dbReference>
<gene>
    <name evidence="7" type="ORF">F4W18_15380</name>
</gene>
<sequence length="743" mass="84183">MNSEIINDIRLDLIDYTNAALSKVHKVKLNKDIESSVATFLKNEKCKLNENLFTIGVVGVMKAGKSTFINGIIGREVLPSRTLGMTFIPTKIQHAVTVDDVEYSFGKYAAFQMFADWLQLGGNLSKVTTTAIQSKVANELITALEKKELKLRKRVTSLEEAQKELFLVNDLARLNAWLRANDDCPIDLLEHIKSESDIPTIYTQFKALGESILSNASLALIDSPGPDEAGQNETLTFVLKQVLQNASGVYCIINGKKIDDLSDEALRKQVHTYRDILADRLQLIVNQKDQIDRSLDVKEVISSNHTFQDFDLVDKVHTLSSKAALYCALMKERAQDFADNYECYRNKPPKWFVEFASLRGGLDSYLEDLDDELDDGKDLAKVLIKHSTRVNKNSGFNEFISDSLIDIYKNASLSVVTSAVDKLSAKIDEPILHTINGRLKSIELDHEDLINIRQELKVTIKKIESVQKGTEDLISNQFQNTESSNGILDSVVNKTGHRSTKKARSLYQELEQLIDDSNKKKHSTKSSAQNDLAGLKEKIETRVIALGVELRSLSEEQVSRKIGDINSTVQEQLSEAITTTKRINRKISDWEFIMPSLDEYSKSIDFEALSIDEEKKERIIEHDRRLFGFTFKPLNYLLGKRKEKVIETSYQINLSSLNKMMKEHIDNTVEHAFEQGRLVAYSYQEKLTDYGEGLSNIVNQTLMTKEKSQAEMKEEISELKAVEQWFSGFRNYLITSKQGLSND</sequence>
<evidence type="ECO:0000256" key="4">
    <source>
        <dbReference type="ARBA" id="ARBA00023134"/>
    </source>
</evidence>
<dbReference type="OrthoDB" id="6565187at2"/>
<dbReference type="Gene3D" id="3.40.50.300">
    <property type="entry name" value="P-loop containing nucleotide triphosphate hydrolases"/>
    <property type="match status" value="1"/>
</dbReference>
<comment type="subcellular location">
    <subcellularLocation>
        <location evidence="1">Membrane</location>
    </subcellularLocation>
</comment>
<reference evidence="7 8" key="1">
    <citation type="submission" date="2019-09" db="EMBL/GenBank/DDBJ databases">
        <title>Draft genome sequence of various Type strains from the CCUG.</title>
        <authorList>
            <person name="Pineiro-Iglesias B."/>
            <person name="Tunovic T."/>
            <person name="Unosson C."/>
            <person name="Inganas E."/>
            <person name="Ohlen M."/>
            <person name="Cardew S."/>
            <person name="Jensie-Markopoulos S."/>
            <person name="Salva-Serra F."/>
            <person name="Jaen-Luchoro D."/>
            <person name="Karlsson R."/>
            <person name="Svensson-Stadler L."/>
            <person name="Chun J."/>
            <person name="Moore E."/>
        </authorList>
    </citation>
    <scope>NUCLEOTIDE SEQUENCE [LARGE SCALE GENOMIC DNA]</scope>
    <source>
        <strain evidence="7 8">CCUG 56969T</strain>
    </source>
</reference>
<comment type="caution">
    <text evidence="7">The sequence shown here is derived from an EMBL/GenBank/DDBJ whole genome shotgun (WGS) entry which is preliminary data.</text>
</comment>
<keyword evidence="8" id="KW-1185">Reference proteome</keyword>
<dbReference type="RefSeq" id="WP_086713328.1">
    <property type="nucleotide sequence ID" value="NZ_AP025492.1"/>
</dbReference>
<dbReference type="PANTHER" id="PTHR10465:SF0">
    <property type="entry name" value="SARCALUMENIN"/>
    <property type="match status" value="1"/>
</dbReference>
<organism evidence="7 8">
    <name type="scientific">Vibrio gigantis</name>
    <dbReference type="NCBI Taxonomy" id="296199"/>
    <lineage>
        <taxon>Bacteria</taxon>
        <taxon>Pseudomonadati</taxon>
        <taxon>Pseudomonadota</taxon>
        <taxon>Gammaproteobacteria</taxon>
        <taxon>Vibrionales</taxon>
        <taxon>Vibrionaceae</taxon>
        <taxon>Vibrio</taxon>
    </lineage>
</organism>
<evidence type="ECO:0000256" key="5">
    <source>
        <dbReference type="ARBA" id="ARBA00023136"/>
    </source>
</evidence>
<keyword evidence="2" id="KW-0547">Nucleotide-binding</keyword>
<dbReference type="Proteomes" id="UP000322521">
    <property type="component" value="Unassembled WGS sequence"/>
</dbReference>
<evidence type="ECO:0000256" key="1">
    <source>
        <dbReference type="ARBA" id="ARBA00004370"/>
    </source>
</evidence>
<feature type="domain" description="Dynamin N-terminal" evidence="6">
    <location>
        <begin position="55"/>
        <end position="265"/>
    </location>
</feature>
<evidence type="ECO:0000313" key="8">
    <source>
        <dbReference type="Proteomes" id="UP000322521"/>
    </source>
</evidence>
<dbReference type="GO" id="GO:0003924">
    <property type="term" value="F:GTPase activity"/>
    <property type="evidence" value="ECO:0007669"/>
    <property type="project" value="InterPro"/>
</dbReference>
<accession>A0A5M9NNV1</accession>
<proteinExistence type="predicted"/>